<dbReference type="Proteomes" id="UP001066276">
    <property type="component" value="Chromosome 7"/>
</dbReference>
<evidence type="ECO:0000313" key="2">
    <source>
        <dbReference type="EMBL" id="KAJ1132279.1"/>
    </source>
</evidence>
<sequence>MDRKKRTGLVSSPCAIPVAATSAWPGSLGEAGSPRGAPCTEGKEPVVTGGAPPEVEHPALHPLAAVPTSACYHRRRVTALISAPLYTPGRGAKKASALQDCRRRKLCVCVTAHYVP</sequence>
<proteinExistence type="predicted"/>
<dbReference type="EMBL" id="JANPWB010000011">
    <property type="protein sequence ID" value="KAJ1132279.1"/>
    <property type="molecule type" value="Genomic_DNA"/>
</dbReference>
<feature type="region of interest" description="Disordered" evidence="1">
    <location>
        <begin position="25"/>
        <end position="55"/>
    </location>
</feature>
<evidence type="ECO:0000313" key="3">
    <source>
        <dbReference type="Proteomes" id="UP001066276"/>
    </source>
</evidence>
<evidence type="ECO:0008006" key="4">
    <source>
        <dbReference type="Google" id="ProtNLM"/>
    </source>
</evidence>
<keyword evidence="3" id="KW-1185">Reference proteome</keyword>
<reference evidence="2" key="1">
    <citation type="journal article" date="2022" name="bioRxiv">
        <title>Sequencing and chromosome-scale assembly of the giantPleurodeles waltlgenome.</title>
        <authorList>
            <person name="Brown T."/>
            <person name="Elewa A."/>
            <person name="Iarovenko S."/>
            <person name="Subramanian E."/>
            <person name="Araus A.J."/>
            <person name="Petzold A."/>
            <person name="Susuki M."/>
            <person name="Suzuki K.-i.T."/>
            <person name="Hayashi T."/>
            <person name="Toyoda A."/>
            <person name="Oliveira C."/>
            <person name="Osipova E."/>
            <person name="Leigh N.D."/>
            <person name="Simon A."/>
            <person name="Yun M.H."/>
        </authorList>
    </citation>
    <scope>NUCLEOTIDE SEQUENCE</scope>
    <source>
        <strain evidence="2">20211129_DDA</strain>
        <tissue evidence="2">Liver</tissue>
    </source>
</reference>
<name>A0AAV7PYJ4_PLEWA</name>
<organism evidence="2 3">
    <name type="scientific">Pleurodeles waltl</name>
    <name type="common">Iberian ribbed newt</name>
    <dbReference type="NCBI Taxonomy" id="8319"/>
    <lineage>
        <taxon>Eukaryota</taxon>
        <taxon>Metazoa</taxon>
        <taxon>Chordata</taxon>
        <taxon>Craniata</taxon>
        <taxon>Vertebrata</taxon>
        <taxon>Euteleostomi</taxon>
        <taxon>Amphibia</taxon>
        <taxon>Batrachia</taxon>
        <taxon>Caudata</taxon>
        <taxon>Salamandroidea</taxon>
        <taxon>Salamandridae</taxon>
        <taxon>Pleurodelinae</taxon>
        <taxon>Pleurodeles</taxon>
    </lineage>
</organism>
<evidence type="ECO:0000256" key="1">
    <source>
        <dbReference type="SAM" id="MobiDB-lite"/>
    </source>
</evidence>
<gene>
    <name evidence="2" type="ORF">NDU88_010605</name>
</gene>
<protein>
    <recommendedName>
        <fullName evidence="4">Secreted protein</fullName>
    </recommendedName>
</protein>
<comment type="caution">
    <text evidence="2">The sequence shown here is derived from an EMBL/GenBank/DDBJ whole genome shotgun (WGS) entry which is preliminary data.</text>
</comment>
<dbReference type="AlphaFoldDB" id="A0AAV7PYJ4"/>
<accession>A0AAV7PYJ4</accession>